<keyword evidence="1" id="KW-0472">Membrane</keyword>
<dbReference type="Gramene" id="PRQ59670">
    <property type="protein sequence ID" value="PRQ59670"/>
    <property type="gene ID" value="RchiOBHm_Chr1g0372731"/>
</dbReference>
<evidence type="ECO:0000256" key="1">
    <source>
        <dbReference type="SAM" id="Phobius"/>
    </source>
</evidence>
<keyword evidence="1" id="KW-1133">Transmembrane helix</keyword>
<dbReference type="EMBL" id="PDCK01000039">
    <property type="protein sequence ID" value="PRQ59670.1"/>
    <property type="molecule type" value="Genomic_DNA"/>
</dbReference>
<evidence type="ECO:0000313" key="3">
    <source>
        <dbReference type="Proteomes" id="UP000238479"/>
    </source>
</evidence>
<sequence>MPVVHCSSECYYSCMVGIPILLSLNYWLIHCCIGFMNQCQGRNSSGAVAWYCFSDSPAPNLHHKPQLSNFSGFSPILFPLFILFKKINGMHLKLHFVFRLSF</sequence>
<reference evidence="2 3" key="1">
    <citation type="journal article" date="2018" name="Nat. Genet.">
        <title>The Rosa genome provides new insights in the design of modern roses.</title>
        <authorList>
            <person name="Bendahmane M."/>
        </authorList>
    </citation>
    <scope>NUCLEOTIDE SEQUENCE [LARGE SCALE GENOMIC DNA]</scope>
    <source>
        <strain evidence="3">cv. Old Blush</strain>
    </source>
</reference>
<dbReference type="AlphaFoldDB" id="A0A2P6SLY3"/>
<protein>
    <submittedName>
        <fullName evidence="2">Uncharacterized protein</fullName>
    </submittedName>
</protein>
<keyword evidence="3" id="KW-1185">Reference proteome</keyword>
<evidence type="ECO:0000313" key="2">
    <source>
        <dbReference type="EMBL" id="PRQ59670.1"/>
    </source>
</evidence>
<gene>
    <name evidence="2" type="ORF">RchiOBHm_Chr1g0372731</name>
</gene>
<feature type="transmembrane region" description="Helical" evidence="1">
    <location>
        <begin position="12"/>
        <end position="36"/>
    </location>
</feature>
<keyword evidence="1" id="KW-0812">Transmembrane</keyword>
<organism evidence="2 3">
    <name type="scientific">Rosa chinensis</name>
    <name type="common">China rose</name>
    <dbReference type="NCBI Taxonomy" id="74649"/>
    <lineage>
        <taxon>Eukaryota</taxon>
        <taxon>Viridiplantae</taxon>
        <taxon>Streptophyta</taxon>
        <taxon>Embryophyta</taxon>
        <taxon>Tracheophyta</taxon>
        <taxon>Spermatophyta</taxon>
        <taxon>Magnoliopsida</taxon>
        <taxon>eudicotyledons</taxon>
        <taxon>Gunneridae</taxon>
        <taxon>Pentapetalae</taxon>
        <taxon>rosids</taxon>
        <taxon>fabids</taxon>
        <taxon>Rosales</taxon>
        <taxon>Rosaceae</taxon>
        <taxon>Rosoideae</taxon>
        <taxon>Rosoideae incertae sedis</taxon>
        <taxon>Rosa</taxon>
    </lineage>
</organism>
<proteinExistence type="predicted"/>
<accession>A0A2P6SLY3</accession>
<dbReference type="Proteomes" id="UP000238479">
    <property type="component" value="Chromosome 1"/>
</dbReference>
<name>A0A2P6SLY3_ROSCH</name>
<comment type="caution">
    <text evidence="2">The sequence shown here is derived from an EMBL/GenBank/DDBJ whole genome shotgun (WGS) entry which is preliminary data.</text>
</comment>